<evidence type="ECO:0000313" key="4">
    <source>
        <dbReference type="Proteomes" id="UP000266934"/>
    </source>
</evidence>
<dbReference type="EMBL" id="AP018907">
    <property type="protein sequence ID" value="BBF92133.1"/>
    <property type="molecule type" value="Genomic_DNA"/>
</dbReference>
<dbReference type="AlphaFoldDB" id="A0A348FXV0"/>
<organism evidence="3 4">
    <name type="scientific">Blastochloris tepida</name>
    <dbReference type="NCBI Taxonomy" id="2233851"/>
    <lineage>
        <taxon>Bacteria</taxon>
        <taxon>Pseudomonadati</taxon>
        <taxon>Pseudomonadota</taxon>
        <taxon>Alphaproteobacteria</taxon>
        <taxon>Hyphomicrobiales</taxon>
        <taxon>Blastochloridaceae</taxon>
        <taxon>Blastochloris</taxon>
    </lineage>
</organism>
<evidence type="ECO:0000259" key="2">
    <source>
        <dbReference type="PROSITE" id="PS51736"/>
    </source>
</evidence>
<feature type="domain" description="Resolvase/invertase-type recombinase catalytic" evidence="2">
    <location>
        <begin position="10"/>
        <end position="162"/>
    </location>
</feature>
<feature type="region of interest" description="Disordered" evidence="1">
    <location>
        <begin position="208"/>
        <end position="229"/>
    </location>
</feature>
<dbReference type="SUPFAM" id="SSF53041">
    <property type="entry name" value="Resolvase-like"/>
    <property type="match status" value="1"/>
</dbReference>
<dbReference type="KEGG" id="blag:BLTE_08180"/>
<reference evidence="3 4" key="1">
    <citation type="submission" date="2018-08" db="EMBL/GenBank/DDBJ databases">
        <title>Complete genome sequencing of Blastochloris tepida GI.</title>
        <authorList>
            <person name="Tsukatani Y."/>
            <person name="Mori H."/>
        </authorList>
    </citation>
    <scope>NUCLEOTIDE SEQUENCE [LARGE SCALE GENOMIC DNA]</scope>
    <source>
        <strain evidence="3 4">GI</strain>
    </source>
</reference>
<dbReference type="InterPro" id="IPR050639">
    <property type="entry name" value="SSR_resolvase"/>
</dbReference>
<protein>
    <submittedName>
        <fullName evidence="3">Serine recombinase</fullName>
    </submittedName>
</protein>
<dbReference type="SMART" id="SM00857">
    <property type="entry name" value="Resolvase"/>
    <property type="match status" value="1"/>
</dbReference>
<dbReference type="Proteomes" id="UP000266934">
    <property type="component" value="Chromosome"/>
</dbReference>
<dbReference type="InterPro" id="IPR036162">
    <property type="entry name" value="Resolvase-like_N_sf"/>
</dbReference>
<dbReference type="GO" id="GO:0003677">
    <property type="term" value="F:DNA binding"/>
    <property type="evidence" value="ECO:0007669"/>
    <property type="project" value="InterPro"/>
</dbReference>
<dbReference type="InterPro" id="IPR006119">
    <property type="entry name" value="Resolv_N"/>
</dbReference>
<name>A0A348FXV0_9HYPH</name>
<dbReference type="OrthoDB" id="9791494at2"/>
<dbReference type="PANTHER" id="PTHR30461">
    <property type="entry name" value="DNA-INVERTASE FROM LAMBDOID PROPHAGE"/>
    <property type="match status" value="1"/>
</dbReference>
<dbReference type="PANTHER" id="PTHR30461:SF23">
    <property type="entry name" value="DNA RECOMBINASE-RELATED"/>
    <property type="match status" value="1"/>
</dbReference>
<evidence type="ECO:0000313" key="3">
    <source>
        <dbReference type="EMBL" id="BBF92133.1"/>
    </source>
</evidence>
<dbReference type="PROSITE" id="PS51736">
    <property type="entry name" value="RECOMBINASES_3"/>
    <property type="match status" value="1"/>
</dbReference>
<dbReference type="Pfam" id="PF00239">
    <property type="entry name" value="Resolvase"/>
    <property type="match status" value="1"/>
</dbReference>
<accession>A0A348FXV0</accession>
<dbReference type="Gene3D" id="3.40.50.1390">
    <property type="entry name" value="Resolvase, N-terminal catalytic domain"/>
    <property type="match status" value="1"/>
</dbReference>
<sequence length="229" mass="24668">MKGKQMAKHEALAYYRTSSASNVGADKDSLARQKAAVEAYAKRAGLTIVAEFYDAAVSGADPVDTRPGFADMLERIAGNGVRKIIVETASRFARDLIVQETGHSMLQRLGIELIAADSPDSFVDETPTATLIRQILGAVSQFEKAMVVAKLRGARDRKSREIGRRVEGRKPVPAEAIALARRLNRKNPRTGERPSLRTVAAKLAEAGFTGPSGAPYGAESVKRMLSTSN</sequence>
<gene>
    <name evidence="3" type="ORF">BLTE_08180</name>
</gene>
<proteinExistence type="predicted"/>
<dbReference type="GO" id="GO:0000150">
    <property type="term" value="F:DNA strand exchange activity"/>
    <property type="evidence" value="ECO:0007669"/>
    <property type="project" value="InterPro"/>
</dbReference>
<dbReference type="CDD" id="cd00338">
    <property type="entry name" value="Ser_Recombinase"/>
    <property type="match status" value="1"/>
</dbReference>
<keyword evidence="4" id="KW-1185">Reference proteome</keyword>
<evidence type="ECO:0000256" key="1">
    <source>
        <dbReference type="SAM" id="MobiDB-lite"/>
    </source>
</evidence>